<reference evidence="2 3" key="1">
    <citation type="submission" date="2021-06" db="EMBL/GenBank/DDBJ databases">
        <title>Caerostris extrusa draft genome.</title>
        <authorList>
            <person name="Kono N."/>
            <person name="Arakawa K."/>
        </authorList>
    </citation>
    <scope>NUCLEOTIDE SEQUENCE [LARGE SCALE GENOMIC DNA]</scope>
</reference>
<gene>
    <name evidence="2" type="ORF">CEXT_641951</name>
</gene>
<comment type="caution">
    <text evidence="2">The sequence shown here is derived from an EMBL/GenBank/DDBJ whole genome shotgun (WGS) entry which is preliminary data.</text>
</comment>
<protein>
    <submittedName>
        <fullName evidence="2">Uncharacterized protein</fullName>
    </submittedName>
</protein>
<organism evidence="2 3">
    <name type="scientific">Caerostris extrusa</name>
    <name type="common">Bark spider</name>
    <name type="synonym">Caerostris bankana</name>
    <dbReference type="NCBI Taxonomy" id="172846"/>
    <lineage>
        <taxon>Eukaryota</taxon>
        <taxon>Metazoa</taxon>
        <taxon>Ecdysozoa</taxon>
        <taxon>Arthropoda</taxon>
        <taxon>Chelicerata</taxon>
        <taxon>Arachnida</taxon>
        <taxon>Araneae</taxon>
        <taxon>Araneomorphae</taxon>
        <taxon>Entelegynae</taxon>
        <taxon>Araneoidea</taxon>
        <taxon>Araneidae</taxon>
        <taxon>Caerostris</taxon>
    </lineage>
</organism>
<dbReference type="Proteomes" id="UP001054945">
    <property type="component" value="Unassembled WGS sequence"/>
</dbReference>
<proteinExistence type="predicted"/>
<dbReference type="AlphaFoldDB" id="A0AAV4Q7P8"/>
<dbReference type="EMBL" id="BPLR01005701">
    <property type="protein sequence ID" value="GIY04344.1"/>
    <property type="molecule type" value="Genomic_DNA"/>
</dbReference>
<name>A0AAV4Q7P8_CAEEX</name>
<evidence type="ECO:0000313" key="2">
    <source>
        <dbReference type="EMBL" id="GIY04344.1"/>
    </source>
</evidence>
<keyword evidence="3" id="KW-1185">Reference proteome</keyword>
<evidence type="ECO:0000256" key="1">
    <source>
        <dbReference type="SAM" id="MobiDB-lite"/>
    </source>
</evidence>
<feature type="region of interest" description="Disordered" evidence="1">
    <location>
        <begin position="19"/>
        <end position="38"/>
    </location>
</feature>
<sequence length="91" mass="10346">MTLPSTQCCFFTFFQPRSLGKSEKKPSVRSTTFSSRSHQPGTFILKLPSRKDRMDHCEKAPLISSVFLKYARPCELGLSKNIQQVNVPKKP</sequence>
<accession>A0AAV4Q7P8</accession>
<evidence type="ECO:0000313" key="3">
    <source>
        <dbReference type="Proteomes" id="UP001054945"/>
    </source>
</evidence>
<feature type="compositionally biased region" description="Polar residues" evidence="1">
    <location>
        <begin position="28"/>
        <end position="38"/>
    </location>
</feature>